<accession>A0A6M3LPR3</accession>
<name>A0A6M3LPR3_9ZZZZ</name>
<dbReference type="EMBL" id="MT143267">
    <property type="protein sequence ID" value="QJA94868.1"/>
    <property type="molecule type" value="Genomic_DNA"/>
</dbReference>
<proteinExistence type="predicted"/>
<feature type="region of interest" description="Disordered" evidence="1">
    <location>
        <begin position="1"/>
        <end position="29"/>
    </location>
</feature>
<evidence type="ECO:0000256" key="1">
    <source>
        <dbReference type="SAM" id="MobiDB-lite"/>
    </source>
</evidence>
<gene>
    <name evidence="2" type="ORF">MM415B03711_0010</name>
</gene>
<reference evidence="2" key="1">
    <citation type="submission" date="2020-03" db="EMBL/GenBank/DDBJ databases">
        <title>The deep terrestrial virosphere.</title>
        <authorList>
            <person name="Holmfeldt K."/>
            <person name="Nilsson E."/>
            <person name="Simone D."/>
            <person name="Lopez-Fernandez M."/>
            <person name="Wu X."/>
            <person name="de Brujin I."/>
            <person name="Lundin D."/>
            <person name="Andersson A."/>
            <person name="Bertilsson S."/>
            <person name="Dopson M."/>
        </authorList>
    </citation>
    <scope>NUCLEOTIDE SEQUENCE</scope>
    <source>
        <strain evidence="2">MM415B03711</strain>
    </source>
</reference>
<protein>
    <submittedName>
        <fullName evidence="2">Uncharacterized protein</fullName>
    </submittedName>
</protein>
<feature type="compositionally biased region" description="Basic and acidic residues" evidence="1">
    <location>
        <begin position="7"/>
        <end position="28"/>
    </location>
</feature>
<evidence type="ECO:0000313" key="2">
    <source>
        <dbReference type="EMBL" id="QJA94868.1"/>
    </source>
</evidence>
<dbReference type="AlphaFoldDB" id="A0A6M3LPR3"/>
<organism evidence="2">
    <name type="scientific">viral metagenome</name>
    <dbReference type="NCBI Taxonomy" id="1070528"/>
    <lineage>
        <taxon>unclassified sequences</taxon>
        <taxon>metagenomes</taxon>
        <taxon>organismal metagenomes</taxon>
    </lineage>
</organism>
<sequence>MAMKHGKTIEQRQADNEDREAVKSERAKTRSMATLEARLAILEKKVLGVIR</sequence>